<dbReference type="EMBL" id="LAZR01005220">
    <property type="protein sequence ID" value="KKN01818.1"/>
    <property type="molecule type" value="Genomic_DNA"/>
</dbReference>
<evidence type="ECO:0000313" key="2">
    <source>
        <dbReference type="EMBL" id="KKN01818.1"/>
    </source>
</evidence>
<accession>A0A0F9Q912</accession>
<feature type="transmembrane region" description="Helical" evidence="1">
    <location>
        <begin position="86"/>
        <end position="119"/>
    </location>
</feature>
<keyword evidence="1" id="KW-0472">Membrane</keyword>
<dbReference type="AlphaFoldDB" id="A0A0F9Q912"/>
<gene>
    <name evidence="2" type="ORF">LCGC14_1124000</name>
</gene>
<proteinExistence type="predicted"/>
<evidence type="ECO:0000256" key="1">
    <source>
        <dbReference type="SAM" id="Phobius"/>
    </source>
</evidence>
<organism evidence="2">
    <name type="scientific">marine sediment metagenome</name>
    <dbReference type="NCBI Taxonomy" id="412755"/>
    <lineage>
        <taxon>unclassified sequences</taxon>
        <taxon>metagenomes</taxon>
        <taxon>ecological metagenomes</taxon>
    </lineage>
</organism>
<feature type="transmembrane region" description="Helical" evidence="1">
    <location>
        <begin position="49"/>
        <end position="74"/>
    </location>
</feature>
<comment type="caution">
    <text evidence="2">The sequence shown here is derived from an EMBL/GenBank/DDBJ whole genome shotgun (WGS) entry which is preliminary data.</text>
</comment>
<feature type="transmembrane region" description="Helical" evidence="1">
    <location>
        <begin position="139"/>
        <end position="159"/>
    </location>
</feature>
<sequence length="163" mass="17833">MLLQLLNILIVPLGAVMWFWGGCGSQCHPGLPPLNKSWRRHVWPVLIGITLYLNGITWQDSAFVGGLAVLANSLGYGHSKGWLQRILVAALLGAPFLVLNLTPLYVLATMLTFIPLYLLSRRYNWMTWGVVEAAVGATQGALVMTAIMGYHLAIVFKLIGMTG</sequence>
<keyword evidence="1" id="KW-0812">Transmembrane</keyword>
<name>A0A0F9Q912_9ZZZZ</name>
<keyword evidence="1" id="KW-1133">Transmembrane helix</keyword>
<protein>
    <submittedName>
        <fullName evidence="2">Uncharacterized protein</fullName>
    </submittedName>
</protein>
<reference evidence="2" key="1">
    <citation type="journal article" date="2015" name="Nature">
        <title>Complex archaea that bridge the gap between prokaryotes and eukaryotes.</title>
        <authorList>
            <person name="Spang A."/>
            <person name="Saw J.H."/>
            <person name="Jorgensen S.L."/>
            <person name="Zaremba-Niedzwiedzka K."/>
            <person name="Martijn J."/>
            <person name="Lind A.E."/>
            <person name="van Eijk R."/>
            <person name="Schleper C."/>
            <person name="Guy L."/>
            <person name="Ettema T.J."/>
        </authorList>
    </citation>
    <scope>NUCLEOTIDE SEQUENCE</scope>
</reference>